<dbReference type="AlphaFoldDB" id="A0AAD9ITJ2"/>
<reference evidence="2" key="1">
    <citation type="journal article" date="2023" name="Mol. Biol. Evol.">
        <title>Third-Generation Sequencing Reveals the Adaptive Role of the Epigenome in Three Deep-Sea Polychaetes.</title>
        <authorList>
            <person name="Perez M."/>
            <person name="Aroh O."/>
            <person name="Sun Y."/>
            <person name="Lan Y."/>
            <person name="Juniper S.K."/>
            <person name="Young C.R."/>
            <person name="Angers B."/>
            <person name="Qian P.Y."/>
        </authorList>
    </citation>
    <scope>NUCLEOTIDE SEQUENCE</scope>
    <source>
        <strain evidence="2">P08H-3</strain>
    </source>
</reference>
<organism evidence="2 3">
    <name type="scientific">Paralvinella palmiformis</name>
    <dbReference type="NCBI Taxonomy" id="53620"/>
    <lineage>
        <taxon>Eukaryota</taxon>
        <taxon>Metazoa</taxon>
        <taxon>Spiralia</taxon>
        <taxon>Lophotrochozoa</taxon>
        <taxon>Annelida</taxon>
        <taxon>Polychaeta</taxon>
        <taxon>Sedentaria</taxon>
        <taxon>Canalipalpata</taxon>
        <taxon>Terebellida</taxon>
        <taxon>Terebelliformia</taxon>
        <taxon>Alvinellidae</taxon>
        <taxon>Paralvinella</taxon>
    </lineage>
</organism>
<dbReference type="EMBL" id="JAODUP010001602">
    <property type="protein sequence ID" value="KAK2139805.1"/>
    <property type="molecule type" value="Genomic_DNA"/>
</dbReference>
<name>A0AAD9ITJ2_9ANNE</name>
<evidence type="ECO:0008006" key="4">
    <source>
        <dbReference type="Google" id="ProtNLM"/>
    </source>
</evidence>
<feature type="repeat" description="LDL-receptor class B" evidence="1">
    <location>
        <begin position="317"/>
        <end position="359"/>
    </location>
</feature>
<comment type="caution">
    <text evidence="2">The sequence shown here is derived from an EMBL/GenBank/DDBJ whole genome shotgun (WGS) entry which is preliminary data.</text>
</comment>
<evidence type="ECO:0000313" key="3">
    <source>
        <dbReference type="Proteomes" id="UP001208570"/>
    </source>
</evidence>
<dbReference type="InterPro" id="IPR050778">
    <property type="entry name" value="Cueball_EGF_LRP_Nidogen"/>
</dbReference>
<keyword evidence="3" id="KW-1185">Reference proteome</keyword>
<dbReference type="SUPFAM" id="SSF63829">
    <property type="entry name" value="Calcium-dependent phosphotriesterase"/>
    <property type="match status" value="1"/>
</dbReference>
<dbReference type="InterPro" id="IPR011042">
    <property type="entry name" value="6-blade_b-propeller_TolB-like"/>
</dbReference>
<dbReference type="SMART" id="SM00135">
    <property type="entry name" value="LY"/>
    <property type="match status" value="7"/>
</dbReference>
<gene>
    <name evidence="2" type="ORF">LSH36_1601g00016</name>
</gene>
<protein>
    <recommendedName>
        <fullName evidence="4">LRP5_6</fullName>
    </recommendedName>
</protein>
<accession>A0AAD9ITJ2</accession>
<dbReference type="InterPro" id="IPR000033">
    <property type="entry name" value="LDLR_classB_rpt"/>
</dbReference>
<dbReference type="SUPFAM" id="SSF63825">
    <property type="entry name" value="YWTD domain"/>
    <property type="match status" value="2"/>
</dbReference>
<feature type="repeat" description="LDL-receptor class B" evidence="1">
    <location>
        <begin position="400"/>
        <end position="442"/>
    </location>
</feature>
<feature type="repeat" description="LDL-receptor class B" evidence="1">
    <location>
        <begin position="71"/>
        <end position="113"/>
    </location>
</feature>
<dbReference type="PROSITE" id="PS51120">
    <property type="entry name" value="LDLRB"/>
    <property type="match status" value="3"/>
</dbReference>
<dbReference type="Proteomes" id="UP001208570">
    <property type="component" value="Unassembled WGS sequence"/>
</dbReference>
<evidence type="ECO:0000313" key="2">
    <source>
        <dbReference type="EMBL" id="KAK2139805.1"/>
    </source>
</evidence>
<dbReference type="Gene3D" id="2.120.10.30">
    <property type="entry name" value="TolB, C-terminal domain"/>
    <property type="match status" value="3"/>
</dbReference>
<dbReference type="PANTHER" id="PTHR46513">
    <property type="entry name" value="VITELLOGENIN RECEPTOR-LIKE PROTEIN-RELATED-RELATED"/>
    <property type="match status" value="1"/>
</dbReference>
<proteinExistence type="predicted"/>
<sequence length="515" mass="59698">MEQTNKVIANFVDSYWYSNYHNLAISWQTDELFFINDGDIEKMTLSGDNRTTIITFSVHNDKSIAVDQIRRYIYWTSSQYNGTIERANYAGQERTVILYGLHYPRYIILDVSGGIMYWLEQSDNNIKVATLNGTTLNEIRISKYISDFTLLGLLFVWTTTMIRYYDLLVSNDPGTDILLKNQSNVVAIDYDPLEGYVYWADNNLNSISRARINGTGHYIYYIDDKNDVWRINTRIPGSDEVIIWNFGYNFDYYYHGYQNQHTIRRLKVNDSMDMLLVGNGRRGFIEVDLSRVEDCGRPIELLKEEYPISLDYDPRDDRIYWIDYHTDSIKNAFRNGTDINVIVTGINYYNDDLAVSWETRDLFWSHYSSINKMTLSGGNTTTIISNLASRISVALHMRERYVYWISYSNNGTIERATYTGEDQTLILDGLYYPRHIVLDVASNLMYWTGAYSSDIKVATLNGTLVDEISLSDEVMTFTVLGKSMNLTGVTVHLSFALYKPMELWYKALLPNNVVL</sequence>
<evidence type="ECO:0000256" key="1">
    <source>
        <dbReference type="PROSITE-ProRule" id="PRU00461"/>
    </source>
</evidence>